<dbReference type="InterPro" id="IPR000157">
    <property type="entry name" value="TIR_dom"/>
</dbReference>
<evidence type="ECO:0000256" key="7">
    <source>
        <dbReference type="ARBA" id="ARBA00022801"/>
    </source>
</evidence>
<evidence type="ECO:0000313" key="14">
    <source>
        <dbReference type="EMBL" id="KAK3084426.1"/>
    </source>
</evidence>
<keyword evidence="5" id="KW-0399">Innate immunity</keyword>
<feature type="region of interest" description="Disordered" evidence="11">
    <location>
        <begin position="367"/>
        <end position="412"/>
    </location>
</feature>
<evidence type="ECO:0000259" key="13">
    <source>
        <dbReference type="PROSITE" id="PS50105"/>
    </source>
</evidence>
<evidence type="ECO:0000256" key="8">
    <source>
        <dbReference type="ARBA" id="ARBA00022859"/>
    </source>
</evidence>
<keyword evidence="8" id="KW-0391">Immunity</keyword>
<dbReference type="GO" id="GO:0061809">
    <property type="term" value="F:NAD+ nucleosidase activity, cyclic ADP-ribose generating"/>
    <property type="evidence" value="ECO:0007669"/>
    <property type="project" value="UniProtKB-EC"/>
</dbReference>
<dbReference type="SUPFAM" id="SSF52200">
    <property type="entry name" value="Toll/Interleukin receptor TIR domain"/>
    <property type="match status" value="1"/>
</dbReference>
<name>A0AA89BJB4_PINIB</name>
<evidence type="ECO:0000256" key="10">
    <source>
        <dbReference type="ARBA" id="ARBA00047304"/>
    </source>
</evidence>
<reference evidence="14" key="1">
    <citation type="submission" date="2019-08" db="EMBL/GenBank/DDBJ databases">
        <title>The improved chromosome-level genome for the pearl oyster Pinctada fucata martensii using PacBio sequencing and Hi-C.</title>
        <authorList>
            <person name="Zheng Z."/>
        </authorList>
    </citation>
    <scope>NUCLEOTIDE SEQUENCE</scope>
    <source>
        <strain evidence="14">ZZ-2019</strain>
        <tissue evidence="14">Adductor muscle</tissue>
    </source>
</reference>
<feature type="domain" description="SAM" evidence="13">
    <location>
        <begin position="61"/>
        <end position="125"/>
    </location>
</feature>
<evidence type="ECO:0000256" key="11">
    <source>
        <dbReference type="SAM" id="MobiDB-lite"/>
    </source>
</evidence>
<dbReference type="PANTHER" id="PTHR22998:SF1">
    <property type="entry name" value="NAD(+) HYDROLASE SARM1"/>
    <property type="match status" value="1"/>
</dbReference>
<evidence type="ECO:0000256" key="2">
    <source>
        <dbReference type="ARBA" id="ARBA00008291"/>
    </source>
</evidence>
<evidence type="ECO:0000259" key="12">
    <source>
        <dbReference type="PROSITE" id="PS50104"/>
    </source>
</evidence>
<accession>A0AA89BJB4</accession>
<evidence type="ECO:0000256" key="3">
    <source>
        <dbReference type="ARBA" id="ARBA00011982"/>
    </source>
</evidence>
<feature type="domain" description="TIR" evidence="12">
    <location>
        <begin position="225"/>
        <end position="368"/>
    </location>
</feature>
<dbReference type="PANTHER" id="PTHR22998">
    <property type="entry name" value="SARM1"/>
    <property type="match status" value="1"/>
</dbReference>
<dbReference type="SUPFAM" id="SSF47769">
    <property type="entry name" value="SAM/Pointed domain"/>
    <property type="match status" value="2"/>
</dbReference>
<evidence type="ECO:0000256" key="1">
    <source>
        <dbReference type="ARBA" id="ARBA00004496"/>
    </source>
</evidence>
<dbReference type="SMART" id="SM00454">
    <property type="entry name" value="SAM"/>
    <property type="match status" value="2"/>
</dbReference>
<comment type="subcellular location">
    <subcellularLocation>
        <location evidence="1">Cytoplasm</location>
    </subcellularLocation>
</comment>
<dbReference type="GO" id="GO:0045087">
    <property type="term" value="P:innate immune response"/>
    <property type="evidence" value="ECO:0007669"/>
    <property type="project" value="UniProtKB-KW"/>
</dbReference>
<dbReference type="EC" id="3.2.2.6" evidence="3"/>
<evidence type="ECO:0000313" key="15">
    <source>
        <dbReference type="Proteomes" id="UP001186944"/>
    </source>
</evidence>
<comment type="catalytic activity">
    <reaction evidence="10">
        <text>NAD(+) + H2O = ADP-D-ribose + nicotinamide + H(+)</text>
        <dbReference type="Rhea" id="RHEA:16301"/>
        <dbReference type="ChEBI" id="CHEBI:15377"/>
        <dbReference type="ChEBI" id="CHEBI:15378"/>
        <dbReference type="ChEBI" id="CHEBI:17154"/>
        <dbReference type="ChEBI" id="CHEBI:57540"/>
        <dbReference type="ChEBI" id="CHEBI:57967"/>
        <dbReference type="EC" id="3.2.2.6"/>
    </reaction>
    <physiologicalReaction direction="left-to-right" evidence="10">
        <dbReference type="Rhea" id="RHEA:16302"/>
    </physiologicalReaction>
</comment>
<evidence type="ECO:0000256" key="5">
    <source>
        <dbReference type="ARBA" id="ARBA00022588"/>
    </source>
</evidence>
<dbReference type="GO" id="GO:0034128">
    <property type="term" value="P:negative regulation of MyD88-independent toll-like receptor signaling pathway"/>
    <property type="evidence" value="ECO:0007669"/>
    <property type="project" value="InterPro"/>
</dbReference>
<dbReference type="Pfam" id="PF00536">
    <property type="entry name" value="SAM_1"/>
    <property type="match status" value="1"/>
</dbReference>
<dbReference type="PROSITE" id="PS50105">
    <property type="entry name" value="SAM_DOMAIN"/>
    <property type="match status" value="2"/>
</dbReference>
<dbReference type="GO" id="GO:0005737">
    <property type="term" value="C:cytoplasm"/>
    <property type="evidence" value="ECO:0007669"/>
    <property type="project" value="UniProtKB-SubCell"/>
</dbReference>
<dbReference type="Proteomes" id="UP001186944">
    <property type="component" value="Unassembled WGS sequence"/>
</dbReference>
<dbReference type="EMBL" id="VSWD01000013">
    <property type="protein sequence ID" value="KAK3084426.1"/>
    <property type="molecule type" value="Genomic_DNA"/>
</dbReference>
<keyword evidence="7" id="KW-0378">Hydrolase</keyword>
<keyword evidence="15" id="KW-1185">Reference proteome</keyword>
<dbReference type="Pfam" id="PF07647">
    <property type="entry name" value="SAM_2"/>
    <property type="match status" value="1"/>
</dbReference>
<protein>
    <recommendedName>
        <fullName evidence="3">ADP-ribosyl cyclase/cyclic ADP-ribose hydrolase</fullName>
        <ecNumber evidence="3">3.2.2.6</ecNumber>
    </recommendedName>
</protein>
<comment type="similarity">
    <text evidence="2">Belongs to the SARM1 family.</text>
</comment>
<dbReference type="GO" id="GO:0007165">
    <property type="term" value="P:signal transduction"/>
    <property type="evidence" value="ECO:0007669"/>
    <property type="project" value="InterPro"/>
</dbReference>
<dbReference type="InterPro" id="IPR039184">
    <property type="entry name" value="SARM1"/>
</dbReference>
<dbReference type="Gene3D" id="3.40.50.10140">
    <property type="entry name" value="Toll/interleukin-1 receptor homology (TIR) domain"/>
    <property type="match status" value="1"/>
</dbReference>
<dbReference type="AlphaFoldDB" id="A0AA89BJB4"/>
<dbReference type="GO" id="GO:0030425">
    <property type="term" value="C:dendrite"/>
    <property type="evidence" value="ECO:0007669"/>
    <property type="project" value="TreeGrafter"/>
</dbReference>
<evidence type="ECO:0000256" key="6">
    <source>
        <dbReference type="ARBA" id="ARBA00022737"/>
    </source>
</evidence>
<dbReference type="SMART" id="SM00255">
    <property type="entry name" value="TIR"/>
    <property type="match status" value="1"/>
</dbReference>
<keyword evidence="9" id="KW-0520">NAD</keyword>
<evidence type="ECO:0000256" key="4">
    <source>
        <dbReference type="ARBA" id="ARBA00022490"/>
    </source>
</evidence>
<comment type="caution">
    <text evidence="14">The sequence shown here is derived from an EMBL/GenBank/DDBJ whole genome shotgun (WGS) entry which is preliminary data.</text>
</comment>
<organism evidence="14 15">
    <name type="scientific">Pinctada imbricata</name>
    <name type="common">Atlantic pearl-oyster</name>
    <name type="synonym">Pinctada martensii</name>
    <dbReference type="NCBI Taxonomy" id="66713"/>
    <lineage>
        <taxon>Eukaryota</taxon>
        <taxon>Metazoa</taxon>
        <taxon>Spiralia</taxon>
        <taxon>Lophotrochozoa</taxon>
        <taxon>Mollusca</taxon>
        <taxon>Bivalvia</taxon>
        <taxon>Autobranchia</taxon>
        <taxon>Pteriomorphia</taxon>
        <taxon>Pterioida</taxon>
        <taxon>Pterioidea</taxon>
        <taxon>Pteriidae</taxon>
        <taxon>Pinctada</taxon>
    </lineage>
</organism>
<dbReference type="InterPro" id="IPR035897">
    <property type="entry name" value="Toll_tir_struct_dom_sf"/>
</dbReference>
<sequence>MEAGIKEEQGRIQAFYEINAVEPLKKVASSPNATASKLAAQALKIIGESIPHKLTPQVPVWSTADVKHWVAQVGFPEFVEKFETCQVDGDLLLQMTVEDLEDSIGMKCRVSRKRFMRELKSLKITADYSSCDPTQMDSWLMKIVPELSQYTYHMLKNGMNKELLATTNSEELENVCAIKNSVHRRLILEHIEDLYCQISLPKYGSIGSLQRQKSIDPTGFSTYPKAVDVFISYRRSNGSQLASLLKVHLQLRGFSVFLDIDRLRAGKFDENLLMNIKMARHFLLVLTPNALDRCMGDIEQQDWIHKEVATALESECNIIPVLDSFEWPSPDELPEDMQQVVYFNGVRWVHDYQDACVDKVEKFLGGENTPTRLEKSSSRSTPENALSRPSPERAGLNGKRGSRDMIGEGNLGMMSSGLRGSREFLLDGIGHPVDKLMLNGLKN</sequence>
<evidence type="ECO:0000256" key="9">
    <source>
        <dbReference type="ARBA" id="ARBA00023027"/>
    </source>
</evidence>
<dbReference type="InterPro" id="IPR013761">
    <property type="entry name" value="SAM/pointed_sf"/>
</dbReference>
<keyword evidence="4" id="KW-0963">Cytoplasm</keyword>
<dbReference type="PROSITE" id="PS50104">
    <property type="entry name" value="TIR"/>
    <property type="match status" value="1"/>
</dbReference>
<dbReference type="GO" id="GO:0048678">
    <property type="term" value="P:response to axon injury"/>
    <property type="evidence" value="ECO:0007669"/>
    <property type="project" value="InterPro"/>
</dbReference>
<dbReference type="Pfam" id="PF13676">
    <property type="entry name" value="TIR_2"/>
    <property type="match status" value="1"/>
</dbReference>
<proteinExistence type="inferred from homology"/>
<dbReference type="InterPro" id="IPR001660">
    <property type="entry name" value="SAM"/>
</dbReference>
<keyword evidence="6" id="KW-0677">Repeat</keyword>
<dbReference type="Gene3D" id="1.10.150.50">
    <property type="entry name" value="Transcription Factor, Ets-1"/>
    <property type="match status" value="2"/>
</dbReference>
<dbReference type="GO" id="GO:0035591">
    <property type="term" value="F:signaling adaptor activity"/>
    <property type="evidence" value="ECO:0007669"/>
    <property type="project" value="InterPro"/>
</dbReference>
<dbReference type="GO" id="GO:0003953">
    <property type="term" value="F:NAD+ nucleosidase activity"/>
    <property type="evidence" value="ECO:0007669"/>
    <property type="project" value="InterPro"/>
</dbReference>
<gene>
    <name evidence="14" type="ORF">FSP39_013378</name>
</gene>
<feature type="domain" description="SAM" evidence="13">
    <location>
        <begin position="135"/>
        <end position="197"/>
    </location>
</feature>
<dbReference type="FunFam" id="1.10.150.50:FF:000043">
    <property type="entry name" value="Sterile alpha and TIR motif-containing 1"/>
    <property type="match status" value="1"/>
</dbReference>